<sequence>MTHRAAYNTRLAHVKGKLALPLLLLPGTASRHNLLDSLLSSHLLLLSTGQDSLADTSKLDDYAIFIDADGITQVLMPTVDNLTSDKVTSNCDPSVILRVPTEEEQFGVSIDGGIRFQERVLRHWLAKLENINICVPPGYDSPDEALERYKIFDGDWYEGVVSDVSEPAWRLLCRVDALYVDYLLNSRLSSLSGVMGQVAYLFKKTKDNASARKAIDLVVANDIVDEFYNLGKVINGDRRKVEMAFDIESALGRGGNPCRVLFPKQMELLHLKEDDPRNVKYQDDILTLPDADTRLGSASCYVVDVTDPSSGVRCVRTGWLSLGSEGYFPEVPEDDDDDDDDDDDNYGANELPPSPDRAPLPPPVPTAPDHTAEYIKAYNDLMTSFASIGEKLGSSKNIDPEKVEAVITSALPKHSTITCTLLTANNLPVPSNKLERGGYLVAVICSLEVGEVSVAYGETFDCTGFCITSQVDPYNCCMNAPWEEWRSEKLEAGHLVEDRFDDKADIGKLVDSGTGKWAAGNYNFEGRVEIREKGLILTDPCVGSIVIRWHLNVGSYALKSGVLRVKVLNDIDSDANPLRGVLGGLIIKDIYLAINLDKITNMETSSHDVVRMWQDVRKVKYDAAAEEVGGAGRGRVEDRLSERLRFDVEMLQGDVVVSEPQGGAEVVFVVGRYGSSVNSLTAEISSSFGTVIYIEGEGEGEERVEFGKLSGRCLVVIYGLLSPVTMISEASLCCTVLGVTCVVNWSDVKCDGGLSGELEYSTLLHSQCSSTYVTSVLIYTAANTRDEDLEHQRELTTSLLKMSPSPDIWRSTQGSLDIDIKDEICNGSGKFYSADRVQSRRSEVIVGLVRGLSPENEMCPFRKFKFDFEVDCESICIILQELLRVDFKAISSVLATTEDNAGGWRRKALATGGGGGGGNKGWLKRTLTLARFKVESEIIRKHKLEKLRRGIEEWRAKFDAIGEAIISGVGGNFKSDNKTIAAVGNYGWTKSLHLSLGNVGVAGAGEGLVLYGKGLSAAHFDSVMELFRLAEVRSKFEKRELPNLGDIDREKIGKEYKHLELPDGWQFDGKAYVDFTGGKKRLRPDIDEIVQMELEKRSDYVARWNESVEELDEDMLGVMKMFQVIKC</sequence>
<reference evidence="3" key="1">
    <citation type="journal article" date="2023" name="Commun. Biol.">
        <title>Genome analysis of Parmales, the sister group of diatoms, reveals the evolutionary specialization of diatoms from phago-mixotrophs to photoautotrophs.</title>
        <authorList>
            <person name="Ban H."/>
            <person name="Sato S."/>
            <person name="Yoshikawa S."/>
            <person name="Yamada K."/>
            <person name="Nakamura Y."/>
            <person name="Ichinomiya M."/>
            <person name="Sato N."/>
            <person name="Blanc-Mathieu R."/>
            <person name="Endo H."/>
            <person name="Kuwata A."/>
            <person name="Ogata H."/>
        </authorList>
    </citation>
    <scope>NUCLEOTIDE SEQUENCE [LARGE SCALE GENOMIC DNA]</scope>
    <source>
        <strain evidence="3">NIES 3699</strain>
    </source>
</reference>
<gene>
    <name evidence="2" type="ORF">TrVE_jg11834</name>
</gene>
<dbReference type="EMBL" id="BRXX01000013">
    <property type="protein sequence ID" value="GMH82285.1"/>
    <property type="molecule type" value="Genomic_DNA"/>
</dbReference>
<comment type="caution">
    <text evidence="2">The sequence shown here is derived from an EMBL/GenBank/DDBJ whole genome shotgun (WGS) entry which is preliminary data.</text>
</comment>
<evidence type="ECO:0000313" key="2">
    <source>
        <dbReference type="EMBL" id="GMH82285.1"/>
    </source>
</evidence>
<feature type="region of interest" description="Disordered" evidence="1">
    <location>
        <begin position="325"/>
        <end position="369"/>
    </location>
</feature>
<evidence type="ECO:0000256" key="1">
    <source>
        <dbReference type="SAM" id="MobiDB-lite"/>
    </source>
</evidence>
<feature type="compositionally biased region" description="Pro residues" evidence="1">
    <location>
        <begin position="352"/>
        <end position="366"/>
    </location>
</feature>
<dbReference type="AlphaFoldDB" id="A0A9W7B9W6"/>
<dbReference type="Proteomes" id="UP001165160">
    <property type="component" value="Unassembled WGS sequence"/>
</dbReference>
<feature type="compositionally biased region" description="Acidic residues" evidence="1">
    <location>
        <begin position="331"/>
        <end position="345"/>
    </location>
</feature>
<protein>
    <submittedName>
        <fullName evidence="2">Uncharacterized protein</fullName>
    </submittedName>
</protein>
<evidence type="ECO:0000313" key="3">
    <source>
        <dbReference type="Proteomes" id="UP001165160"/>
    </source>
</evidence>
<accession>A0A9W7B9W6</accession>
<name>A0A9W7B9W6_9STRA</name>
<proteinExistence type="predicted"/>
<organism evidence="2 3">
    <name type="scientific">Triparma verrucosa</name>
    <dbReference type="NCBI Taxonomy" id="1606542"/>
    <lineage>
        <taxon>Eukaryota</taxon>
        <taxon>Sar</taxon>
        <taxon>Stramenopiles</taxon>
        <taxon>Ochrophyta</taxon>
        <taxon>Bolidophyceae</taxon>
        <taxon>Parmales</taxon>
        <taxon>Triparmaceae</taxon>
        <taxon>Triparma</taxon>
    </lineage>
</organism>
<keyword evidence="3" id="KW-1185">Reference proteome</keyword>